<dbReference type="InterPro" id="IPR039420">
    <property type="entry name" value="WalR-like"/>
</dbReference>
<evidence type="ECO:0000259" key="7">
    <source>
        <dbReference type="PROSITE" id="PS50110"/>
    </source>
</evidence>
<evidence type="ECO:0000256" key="3">
    <source>
        <dbReference type="ARBA" id="ARBA00023125"/>
    </source>
</evidence>
<feature type="domain" description="Response regulatory" evidence="7">
    <location>
        <begin position="4"/>
        <end position="120"/>
    </location>
</feature>
<dbReference type="PROSITE" id="PS00622">
    <property type="entry name" value="HTH_LUXR_1"/>
    <property type="match status" value="1"/>
</dbReference>
<dbReference type="InterPro" id="IPR000792">
    <property type="entry name" value="Tscrpt_reg_LuxR_C"/>
</dbReference>
<keyword evidence="3" id="KW-0238">DNA-binding</keyword>
<keyword evidence="9" id="KW-1185">Reference proteome</keyword>
<dbReference type="SUPFAM" id="SSF46894">
    <property type="entry name" value="C-terminal effector domain of the bipartite response regulators"/>
    <property type="match status" value="1"/>
</dbReference>
<keyword evidence="1 5" id="KW-0597">Phosphoprotein</keyword>
<feature type="domain" description="HTH luxR-type" evidence="6">
    <location>
        <begin position="153"/>
        <end position="218"/>
    </location>
</feature>
<dbReference type="SUPFAM" id="SSF52172">
    <property type="entry name" value="CheY-like"/>
    <property type="match status" value="1"/>
</dbReference>
<name>A0ABW4RPL4_9BACL</name>
<dbReference type="PRINTS" id="PR00038">
    <property type="entry name" value="HTHLUXR"/>
</dbReference>
<reference evidence="9" key="1">
    <citation type="journal article" date="2019" name="Int. J. Syst. Evol. Microbiol.">
        <title>The Global Catalogue of Microorganisms (GCM) 10K type strain sequencing project: providing services to taxonomists for standard genome sequencing and annotation.</title>
        <authorList>
            <consortium name="The Broad Institute Genomics Platform"/>
            <consortium name="The Broad Institute Genome Sequencing Center for Infectious Disease"/>
            <person name="Wu L."/>
            <person name="Ma J."/>
        </authorList>
    </citation>
    <scope>NUCLEOTIDE SEQUENCE [LARGE SCALE GENOMIC DNA]</scope>
    <source>
        <strain evidence="9">CCUG 54950</strain>
    </source>
</reference>
<evidence type="ECO:0000313" key="9">
    <source>
        <dbReference type="Proteomes" id="UP001597233"/>
    </source>
</evidence>
<dbReference type="PROSITE" id="PS50043">
    <property type="entry name" value="HTH_LUXR_2"/>
    <property type="match status" value="1"/>
</dbReference>
<evidence type="ECO:0000256" key="5">
    <source>
        <dbReference type="PROSITE-ProRule" id="PRU00169"/>
    </source>
</evidence>
<dbReference type="EMBL" id="JBHUEH010000032">
    <property type="protein sequence ID" value="MFD1887760.1"/>
    <property type="molecule type" value="Genomic_DNA"/>
</dbReference>
<dbReference type="Gene3D" id="3.40.50.2300">
    <property type="match status" value="1"/>
</dbReference>
<dbReference type="PANTHER" id="PTHR43214:SF37">
    <property type="entry name" value="TRANSCRIPTIONAL REGULATORY PROTEIN YDFI"/>
    <property type="match status" value="1"/>
</dbReference>
<sequence>MKYKVLIVDDHFVVREGLKLILETSDEYQVIGEAENGQIAVELALELQPDVILMDLNMPIMDGLEAMEKLQQQQCIIPVVILTTYNEDDLMVKGLAMGAKGYLLKDSKREHLFRTLDSAIRGETLLQPEIMQTVFQARSKTTLSASTRPSSTAGYSAVLLSNREKIVLQAIAHGHRSKDIAFDMGISERTVKAHLTNIYNKLGVDSRSQAVAFAIEKGIVHL</sequence>
<evidence type="ECO:0000256" key="1">
    <source>
        <dbReference type="ARBA" id="ARBA00022553"/>
    </source>
</evidence>
<dbReference type="InterPro" id="IPR016032">
    <property type="entry name" value="Sig_transdc_resp-reg_C-effctor"/>
</dbReference>
<dbReference type="RefSeq" id="WP_347323950.1">
    <property type="nucleotide sequence ID" value="NZ_JBCGUH010000002.1"/>
</dbReference>
<dbReference type="Proteomes" id="UP001597233">
    <property type="component" value="Unassembled WGS sequence"/>
</dbReference>
<gene>
    <name evidence="8" type="ORF">ACFSC9_19975</name>
</gene>
<evidence type="ECO:0000256" key="2">
    <source>
        <dbReference type="ARBA" id="ARBA00023015"/>
    </source>
</evidence>
<dbReference type="PROSITE" id="PS50110">
    <property type="entry name" value="RESPONSE_REGULATORY"/>
    <property type="match status" value="1"/>
</dbReference>
<accession>A0ABW4RPL4</accession>
<dbReference type="CDD" id="cd06170">
    <property type="entry name" value="LuxR_C_like"/>
    <property type="match status" value="1"/>
</dbReference>
<dbReference type="CDD" id="cd17535">
    <property type="entry name" value="REC_NarL-like"/>
    <property type="match status" value="1"/>
</dbReference>
<dbReference type="Pfam" id="PF00072">
    <property type="entry name" value="Response_reg"/>
    <property type="match status" value="1"/>
</dbReference>
<evidence type="ECO:0000313" key="8">
    <source>
        <dbReference type="EMBL" id="MFD1887760.1"/>
    </source>
</evidence>
<dbReference type="PANTHER" id="PTHR43214">
    <property type="entry name" value="TWO-COMPONENT RESPONSE REGULATOR"/>
    <property type="match status" value="1"/>
</dbReference>
<dbReference type="SMART" id="SM00421">
    <property type="entry name" value="HTH_LUXR"/>
    <property type="match status" value="1"/>
</dbReference>
<protein>
    <submittedName>
        <fullName evidence="8">Response regulator</fullName>
    </submittedName>
</protein>
<keyword evidence="4" id="KW-0804">Transcription</keyword>
<dbReference type="Pfam" id="PF00196">
    <property type="entry name" value="GerE"/>
    <property type="match status" value="1"/>
</dbReference>
<dbReference type="InterPro" id="IPR001789">
    <property type="entry name" value="Sig_transdc_resp-reg_receiver"/>
</dbReference>
<dbReference type="SMART" id="SM00448">
    <property type="entry name" value="REC"/>
    <property type="match status" value="1"/>
</dbReference>
<dbReference type="InterPro" id="IPR058245">
    <property type="entry name" value="NreC/VraR/RcsB-like_REC"/>
</dbReference>
<comment type="caution">
    <text evidence="8">The sequence shown here is derived from an EMBL/GenBank/DDBJ whole genome shotgun (WGS) entry which is preliminary data.</text>
</comment>
<dbReference type="InterPro" id="IPR011006">
    <property type="entry name" value="CheY-like_superfamily"/>
</dbReference>
<evidence type="ECO:0000259" key="6">
    <source>
        <dbReference type="PROSITE" id="PS50043"/>
    </source>
</evidence>
<feature type="modified residue" description="4-aspartylphosphate" evidence="5">
    <location>
        <position position="55"/>
    </location>
</feature>
<keyword evidence="2" id="KW-0805">Transcription regulation</keyword>
<organism evidence="8 9">
    <name type="scientific">Paenibacillus wenxiniae</name>
    <dbReference type="NCBI Taxonomy" id="1636843"/>
    <lineage>
        <taxon>Bacteria</taxon>
        <taxon>Bacillati</taxon>
        <taxon>Bacillota</taxon>
        <taxon>Bacilli</taxon>
        <taxon>Bacillales</taxon>
        <taxon>Paenibacillaceae</taxon>
        <taxon>Paenibacillus</taxon>
    </lineage>
</organism>
<proteinExistence type="predicted"/>
<evidence type="ECO:0000256" key="4">
    <source>
        <dbReference type="ARBA" id="ARBA00023163"/>
    </source>
</evidence>